<organism evidence="3 4">
    <name type="scientific">Halogranum salarium B-1</name>
    <dbReference type="NCBI Taxonomy" id="1210908"/>
    <lineage>
        <taxon>Archaea</taxon>
        <taxon>Methanobacteriati</taxon>
        <taxon>Methanobacteriota</taxon>
        <taxon>Stenosarchaea group</taxon>
        <taxon>Halobacteria</taxon>
        <taxon>Halobacteriales</taxon>
        <taxon>Haloferacaceae</taxon>
    </lineage>
</organism>
<sequence length="269" mass="29847">MSMDADELARFLAGSPDRRRLLAQLRTEPGAPSDVADALAISHRSVQRNLAELVERGLAEKRHGVYTLTTVGELVADRHAAYLDTLTTLGEYEQFFRHLPDVDHTPDPELLRDADGAVATATYPQAPVDHYLDVLESYSADRIRMVSPVLSRQFHRVHAKHVLGGTETDLVLSTETIETARSLNPAEFAVVLRVDGFSLFRYPGDVAFGLTLGDDWVVVNAYDGDGQLQASVSGDDPEFVEWGEAVYERYRSKSTRVDPSGYDLPFGRR</sequence>
<dbReference type="AlphaFoldDB" id="J3A2R7"/>
<dbReference type="Proteomes" id="UP000007813">
    <property type="component" value="Unassembled WGS sequence"/>
</dbReference>
<feature type="domain" description="HVO-A0261-like N-terminal" evidence="2">
    <location>
        <begin position="9"/>
        <end position="87"/>
    </location>
</feature>
<evidence type="ECO:0000259" key="2">
    <source>
        <dbReference type="Pfam" id="PF25213"/>
    </source>
</evidence>
<protein>
    <recommendedName>
        <fullName evidence="5">HTH arsR-type domain-containing protein</fullName>
    </recommendedName>
</protein>
<evidence type="ECO:0000259" key="1">
    <source>
        <dbReference type="Pfam" id="PF08350"/>
    </source>
</evidence>
<dbReference type="SUPFAM" id="SSF46785">
    <property type="entry name" value="Winged helix' DNA-binding domain"/>
    <property type="match status" value="1"/>
</dbReference>
<dbReference type="InterPro" id="IPR011991">
    <property type="entry name" value="ArsR-like_HTH"/>
</dbReference>
<name>J3A2R7_9EURY</name>
<dbReference type="InterPro" id="IPR057527">
    <property type="entry name" value="HVO_A0261-like_N"/>
</dbReference>
<reference evidence="3 4" key="1">
    <citation type="journal article" date="2012" name="J. Bacteriol.">
        <title>Draft Genome Sequence of the Extremely Halophilic Archaeon Halogranum salarium B-1T.</title>
        <authorList>
            <person name="Kim K.K."/>
            <person name="Lee K.C."/>
            <person name="Lee J.S."/>
        </authorList>
    </citation>
    <scope>NUCLEOTIDE SEQUENCE [LARGE SCALE GENOMIC DNA]</scope>
    <source>
        <strain evidence="3 4">B-1</strain>
    </source>
</reference>
<proteinExistence type="predicted"/>
<gene>
    <name evidence="3" type="ORF">HSB1_17660</name>
</gene>
<dbReference type="InterPro" id="IPR036388">
    <property type="entry name" value="WH-like_DNA-bd_sf"/>
</dbReference>
<comment type="caution">
    <text evidence="3">The sequence shown here is derived from an EMBL/GenBank/DDBJ whole genome shotgun (WGS) entry which is preliminary data.</text>
</comment>
<dbReference type="eggNOG" id="arCOG04362">
    <property type="taxonomic scope" value="Archaea"/>
</dbReference>
<dbReference type="InterPro" id="IPR036390">
    <property type="entry name" value="WH_DNA-bd_sf"/>
</dbReference>
<evidence type="ECO:0000313" key="3">
    <source>
        <dbReference type="EMBL" id="EJN59608.1"/>
    </source>
</evidence>
<evidence type="ECO:0000313" key="4">
    <source>
        <dbReference type="Proteomes" id="UP000007813"/>
    </source>
</evidence>
<feature type="domain" description="Methanogenesis regulatory protein FilR1 middle" evidence="1">
    <location>
        <begin position="124"/>
        <end position="252"/>
    </location>
</feature>
<dbReference type="EMBL" id="ALJD01000004">
    <property type="protein sequence ID" value="EJN59608.1"/>
    <property type="molecule type" value="Genomic_DNA"/>
</dbReference>
<dbReference type="Pfam" id="PF25213">
    <property type="entry name" value="HVO_A0261_N"/>
    <property type="match status" value="1"/>
</dbReference>
<dbReference type="CDD" id="cd00090">
    <property type="entry name" value="HTH_ARSR"/>
    <property type="match status" value="1"/>
</dbReference>
<dbReference type="Gene3D" id="1.10.10.10">
    <property type="entry name" value="Winged helix-like DNA-binding domain superfamily/Winged helix DNA-binding domain"/>
    <property type="match status" value="1"/>
</dbReference>
<dbReference type="InterPro" id="IPR013561">
    <property type="entry name" value="FilR1_middle_dom"/>
</dbReference>
<dbReference type="Pfam" id="PF08350">
    <property type="entry name" value="FilR1_middle"/>
    <property type="match status" value="1"/>
</dbReference>
<evidence type="ECO:0008006" key="5">
    <source>
        <dbReference type="Google" id="ProtNLM"/>
    </source>
</evidence>
<accession>J3A2R7</accession>